<dbReference type="PROSITE" id="PS01035">
    <property type="entry name" value="PTS_EIIB_TYPE_1_CYS"/>
    <property type="match status" value="1"/>
</dbReference>
<dbReference type="InterPro" id="IPR018113">
    <property type="entry name" value="PTrfase_EIIB_Cys"/>
</dbReference>
<gene>
    <name evidence="15" type="ORF">RAK27_12905</name>
</gene>
<dbReference type="PANTHER" id="PTHR30175">
    <property type="entry name" value="PHOSPHOTRANSFERASE SYSTEM TRANSPORT PROTEIN"/>
    <property type="match status" value="1"/>
</dbReference>
<sequence>MAKYTDLATDILDKIGGKENVKSVFHCVTRLRFKLKDESIAKTEEIKKMDGVVTVMQSGGQYQVVIGTHVPEVFAEVLKVGGLSTDDSMDTSDADDGPKGSLFDRFIDMISGIFTPILGVLSATGMIKGFVALFVALKWLDSTSGTYIILQATGDALFYSLPVFLGYTASKKFGGNPFIGMSIGVSMLYPAIAAVMGADMPVLYTLFQGTLLESPIKITFLGIPVIMMSYASSVIPIILAVFVSSKVEKFFTKVIPSVVRNFLVPFCTLLVIVPLTFLVIGPIATWAGMLLGAATGAIYDLSPVVAGLLLGGFWQVFVIFGLHWGLVPIAMNNIASGNGDPILAMTLAASFAQIGAVLAVWMKTKNQKLKTLAIPAFISGIFGVTEPAIYGVTLPLKKPFYASCAAAAIGGGILGFFNTTGYIMGGLGIFAFPSYINPAGLDMGLWGAVIACVVGMILGFVFTYVLGFKDEEFA</sequence>
<keyword evidence="10 12" id="KW-0472">Membrane</keyword>
<dbReference type="InterPro" id="IPR050558">
    <property type="entry name" value="PTS_Sugar-Specific_Components"/>
</dbReference>
<accession>A0AAW9K488</accession>
<reference evidence="15" key="1">
    <citation type="submission" date="2023-08" db="EMBL/GenBank/DDBJ databases">
        <title>Genomic characterization of piscicolin 126 produced by Carnobacterium maltaromaticum CM22 strain isolated from salmon (Salmo salar).</title>
        <authorList>
            <person name="Gonzalez-Gragera E."/>
            <person name="Garcia-Lopez J.D."/>
            <person name="Teso-Perez C."/>
            <person name="Gimenez-Hernandez I."/>
            <person name="Peralta-Sanchez J.M."/>
            <person name="Valdivia E."/>
            <person name="Montalban-Lopez M."/>
            <person name="Martin-Platero A.M."/>
            <person name="Banos A."/>
            <person name="Martinez-Bueno M."/>
        </authorList>
    </citation>
    <scope>NUCLEOTIDE SEQUENCE</scope>
    <source>
        <strain evidence="15">CM22</strain>
    </source>
</reference>
<dbReference type="PROSITE" id="PS51098">
    <property type="entry name" value="PTS_EIIB_TYPE_1"/>
    <property type="match status" value="1"/>
</dbReference>
<dbReference type="InterPro" id="IPR001996">
    <property type="entry name" value="PTS_IIB_1"/>
</dbReference>
<evidence type="ECO:0000256" key="9">
    <source>
        <dbReference type="ARBA" id="ARBA00022989"/>
    </source>
</evidence>
<evidence type="ECO:0000256" key="3">
    <source>
        <dbReference type="ARBA" id="ARBA00022475"/>
    </source>
</evidence>
<protein>
    <submittedName>
        <fullName evidence="15">PTS transporter subunit EIIC</fullName>
    </submittedName>
</protein>
<evidence type="ECO:0000259" key="14">
    <source>
        <dbReference type="PROSITE" id="PS51103"/>
    </source>
</evidence>
<feature type="active site" description="Phosphocysteine intermediate; for EIIB activity" evidence="11">
    <location>
        <position position="27"/>
    </location>
</feature>
<dbReference type="InterPro" id="IPR003352">
    <property type="entry name" value="PTS_EIIC"/>
</dbReference>
<evidence type="ECO:0000256" key="7">
    <source>
        <dbReference type="ARBA" id="ARBA00022692"/>
    </source>
</evidence>
<keyword evidence="5" id="KW-0808">Transferase</keyword>
<evidence type="ECO:0000256" key="8">
    <source>
        <dbReference type="ARBA" id="ARBA00022777"/>
    </source>
</evidence>
<dbReference type="InterPro" id="IPR036878">
    <property type="entry name" value="Glu_permease_IIB"/>
</dbReference>
<evidence type="ECO:0000256" key="6">
    <source>
        <dbReference type="ARBA" id="ARBA00022683"/>
    </source>
</evidence>
<keyword evidence="3" id="KW-1003">Cell membrane</keyword>
<dbReference type="EMBL" id="JAVBVO010000003">
    <property type="protein sequence ID" value="MDZ5759556.1"/>
    <property type="molecule type" value="Genomic_DNA"/>
</dbReference>
<dbReference type="Pfam" id="PF02378">
    <property type="entry name" value="PTS_EIIC"/>
    <property type="match status" value="1"/>
</dbReference>
<feature type="transmembrane region" description="Helical" evidence="12">
    <location>
        <begin position="148"/>
        <end position="167"/>
    </location>
</feature>
<evidence type="ECO:0000313" key="16">
    <source>
        <dbReference type="Proteomes" id="UP001290462"/>
    </source>
</evidence>
<dbReference type="GO" id="GO:0016301">
    <property type="term" value="F:kinase activity"/>
    <property type="evidence" value="ECO:0007669"/>
    <property type="project" value="UniProtKB-KW"/>
</dbReference>
<dbReference type="InterPro" id="IPR013013">
    <property type="entry name" value="PTS_EIIC_1"/>
</dbReference>
<dbReference type="PANTHER" id="PTHR30175:SF1">
    <property type="entry name" value="PTS SYSTEM ARBUTIN-, CELLOBIOSE-, AND SALICIN-SPECIFIC EIIBC COMPONENT-RELATED"/>
    <property type="match status" value="1"/>
</dbReference>
<dbReference type="CDD" id="cd00212">
    <property type="entry name" value="PTS_IIB_glc"/>
    <property type="match status" value="1"/>
</dbReference>
<dbReference type="FunFam" id="3.30.1360.60:FF:000001">
    <property type="entry name" value="PTS system glucose-specific IIBC component PtsG"/>
    <property type="match status" value="1"/>
</dbReference>
<feature type="domain" description="PTS EIIC type-1" evidence="14">
    <location>
        <begin position="108"/>
        <end position="474"/>
    </location>
</feature>
<dbReference type="Pfam" id="PF00367">
    <property type="entry name" value="PTS_EIIB"/>
    <property type="match status" value="1"/>
</dbReference>
<comment type="subcellular location">
    <subcellularLocation>
        <location evidence="1">Cell membrane</location>
        <topology evidence="1">Multi-pass membrane protein</topology>
    </subcellularLocation>
</comment>
<dbReference type="Gene3D" id="3.30.1360.60">
    <property type="entry name" value="Glucose permease domain IIB"/>
    <property type="match status" value="1"/>
</dbReference>
<name>A0AAW9K488_CARML</name>
<feature type="transmembrane region" description="Helical" evidence="12">
    <location>
        <begin position="113"/>
        <end position="136"/>
    </location>
</feature>
<comment type="caution">
    <text evidence="15">The sequence shown here is derived from an EMBL/GenBank/DDBJ whole genome shotgun (WGS) entry which is preliminary data.</text>
</comment>
<keyword evidence="2" id="KW-0813">Transport</keyword>
<dbReference type="GO" id="GO:0015771">
    <property type="term" value="P:trehalose transport"/>
    <property type="evidence" value="ECO:0007669"/>
    <property type="project" value="TreeGrafter"/>
</dbReference>
<dbReference type="AlphaFoldDB" id="A0AAW9K488"/>
<keyword evidence="6" id="KW-0598">Phosphotransferase system</keyword>
<evidence type="ECO:0000256" key="5">
    <source>
        <dbReference type="ARBA" id="ARBA00022679"/>
    </source>
</evidence>
<feature type="transmembrane region" description="Helical" evidence="12">
    <location>
        <begin position="218"/>
        <end position="242"/>
    </location>
</feature>
<feature type="transmembrane region" description="Helical" evidence="12">
    <location>
        <begin position="262"/>
        <end position="284"/>
    </location>
</feature>
<dbReference type="GO" id="GO:0005886">
    <property type="term" value="C:plasma membrane"/>
    <property type="evidence" value="ECO:0007669"/>
    <property type="project" value="UniProtKB-SubCell"/>
</dbReference>
<dbReference type="Proteomes" id="UP001290462">
    <property type="component" value="Unassembled WGS sequence"/>
</dbReference>
<dbReference type="RefSeq" id="WP_010051896.1">
    <property type="nucleotide sequence ID" value="NZ_BJOJ01000050.1"/>
</dbReference>
<dbReference type="GO" id="GO:0090589">
    <property type="term" value="F:protein-phosphocysteine-trehalose phosphotransferase system transporter activity"/>
    <property type="evidence" value="ECO:0007669"/>
    <property type="project" value="TreeGrafter"/>
</dbReference>
<evidence type="ECO:0000256" key="1">
    <source>
        <dbReference type="ARBA" id="ARBA00004651"/>
    </source>
</evidence>
<feature type="transmembrane region" description="Helical" evidence="12">
    <location>
        <begin position="179"/>
        <end position="198"/>
    </location>
</feature>
<dbReference type="GO" id="GO:0008982">
    <property type="term" value="F:protein-N(PI)-phosphohistidine-sugar phosphotransferase activity"/>
    <property type="evidence" value="ECO:0007669"/>
    <property type="project" value="InterPro"/>
</dbReference>
<evidence type="ECO:0000256" key="11">
    <source>
        <dbReference type="PROSITE-ProRule" id="PRU00421"/>
    </source>
</evidence>
<evidence type="ECO:0000259" key="13">
    <source>
        <dbReference type="PROSITE" id="PS51098"/>
    </source>
</evidence>
<keyword evidence="7 12" id="KW-0812">Transmembrane</keyword>
<keyword evidence="4" id="KW-0762">Sugar transport</keyword>
<evidence type="ECO:0000313" key="15">
    <source>
        <dbReference type="EMBL" id="MDZ5759556.1"/>
    </source>
</evidence>
<evidence type="ECO:0000256" key="12">
    <source>
        <dbReference type="SAM" id="Phobius"/>
    </source>
</evidence>
<dbReference type="GO" id="GO:0009401">
    <property type="term" value="P:phosphoenolpyruvate-dependent sugar phosphotransferase system"/>
    <property type="evidence" value="ECO:0007669"/>
    <property type="project" value="UniProtKB-KW"/>
</dbReference>
<feature type="transmembrane region" description="Helical" evidence="12">
    <location>
        <begin position="374"/>
        <end position="393"/>
    </location>
</feature>
<keyword evidence="9 12" id="KW-1133">Transmembrane helix</keyword>
<feature type="transmembrane region" description="Helical" evidence="12">
    <location>
        <begin position="444"/>
        <end position="466"/>
    </location>
</feature>
<evidence type="ECO:0000256" key="4">
    <source>
        <dbReference type="ARBA" id="ARBA00022597"/>
    </source>
</evidence>
<feature type="transmembrane region" description="Helical" evidence="12">
    <location>
        <begin position="342"/>
        <end position="362"/>
    </location>
</feature>
<feature type="domain" description="PTS EIIB type-1" evidence="13">
    <location>
        <begin position="5"/>
        <end position="87"/>
    </location>
</feature>
<evidence type="ECO:0000256" key="10">
    <source>
        <dbReference type="ARBA" id="ARBA00023136"/>
    </source>
</evidence>
<dbReference type="PROSITE" id="PS51103">
    <property type="entry name" value="PTS_EIIC_TYPE_1"/>
    <property type="match status" value="1"/>
</dbReference>
<dbReference type="SUPFAM" id="SSF55604">
    <property type="entry name" value="Glucose permease domain IIB"/>
    <property type="match status" value="1"/>
</dbReference>
<organism evidence="15 16">
    <name type="scientific">Carnobacterium maltaromaticum</name>
    <name type="common">Carnobacterium piscicola</name>
    <dbReference type="NCBI Taxonomy" id="2751"/>
    <lineage>
        <taxon>Bacteria</taxon>
        <taxon>Bacillati</taxon>
        <taxon>Bacillota</taxon>
        <taxon>Bacilli</taxon>
        <taxon>Lactobacillales</taxon>
        <taxon>Carnobacteriaceae</taxon>
        <taxon>Carnobacterium</taxon>
    </lineage>
</organism>
<evidence type="ECO:0000256" key="2">
    <source>
        <dbReference type="ARBA" id="ARBA00022448"/>
    </source>
</evidence>
<proteinExistence type="predicted"/>
<keyword evidence="8" id="KW-0418">Kinase</keyword>
<feature type="transmembrane region" description="Helical" evidence="12">
    <location>
        <begin position="304"/>
        <end position="330"/>
    </location>
</feature>